<dbReference type="InterPro" id="IPR047187">
    <property type="entry name" value="SF1_C_Upf1"/>
</dbReference>
<dbReference type="STRING" id="1033810.HLPCO_001571"/>
<feature type="domain" description="Restriction endonuclease type II-like" evidence="8">
    <location>
        <begin position="1242"/>
        <end position="1332"/>
    </location>
</feature>
<keyword evidence="3" id="KW-0378">Hydrolase</keyword>
<dbReference type="GO" id="GO:0016787">
    <property type="term" value="F:hydrolase activity"/>
    <property type="evidence" value="ECO:0007669"/>
    <property type="project" value="UniProtKB-KW"/>
</dbReference>
<comment type="similarity">
    <text evidence="1">Belongs to the DNA2/NAM7 helicase family.</text>
</comment>
<evidence type="ECO:0000256" key="4">
    <source>
        <dbReference type="ARBA" id="ARBA00022806"/>
    </source>
</evidence>
<dbReference type="InterPro" id="IPR027417">
    <property type="entry name" value="P-loop_NTPase"/>
</dbReference>
<feature type="domain" description="DNA2/NAM7 helicase-like C-terminal" evidence="7">
    <location>
        <begin position="978"/>
        <end position="1166"/>
    </location>
</feature>
<accession>F7PWP2</accession>
<dbReference type="Pfam" id="PF13087">
    <property type="entry name" value="AAA_12"/>
    <property type="match status" value="1"/>
</dbReference>
<protein>
    <submittedName>
        <fullName evidence="9">Superfamily I DNA protein</fullName>
    </submittedName>
</protein>
<dbReference type="CDD" id="cd18808">
    <property type="entry name" value="SF1_C_Upf1"/>
    <property type="match status" value="1"/>
</dbReference>
<keyword evidence="4" id="KW-0347">Helicase</keyword>
<name>F7PWP2_9MOLU</name>
<dbReference type="GO" id="GO:0005524">
    <property type="term" value="F:ATP binding"/>
    <property type="evidence" value="ECO:0007669"/>
    <property type="project" value="UniProtKB-KW"/>
</dbReference>
<dbReference type="InterPro" id="IPR041679">
    <property type="entry name" value="DNA2/NAM7-like_C"/>
</dbReference>
<sequence>MDQTKFVLENYKKRLLNVNSRLRTLFLGRTSRRRAIDLFTEISNFYTDTSLDDFIKEHDKIKLELNYIDLDDIKDLVRNGLISETLDMIPELDTDDERRIDLLCKIGNITAELKKNEPFTNNSIDDGINIEKHPYLKKLNPFIHFITKSFGLSLNVLNHLFSGLKDDVNQGDFIWESKYKELMSEELLTNLEYILSNTMLIKNFSDIHELLFSLVEKYNNQREKSYRNFLLIRQEQRAIIRESGKNELFFGFPFVEGKIGDKDSVRAPLIMTPVEIVETKKHTLEIHLKREDAIINPMIIMLYIAYHDLNLNGFNFELSTKTMSGQIIECDRLLNNLGLALKLDQEMKLEPCLPISKVEFDQTVSNNNYKVKGYPILAIFPITNLHIYNDYQNIITNLSVDEEGLLHKMLLGDGVNLFTGSNNYDLISGYKEDDILKINDLDFTQSIVVRNSLDKNLVIQGPPGTGKSQVISNIIANAINQNKSVLVVSEKRAAIDVIINRLGTLSPMAMLVSDLADKRGFFNQILNTFAFLKTLYNNHNKTHLYHNYYGNRSSNGENNTGYYGNSSLEQVNNTILDFFNKEKELLAFDNGVGKFYQFLLRSIKDYSNAELMKKDGKVLLSRYIEANTCNSSDNLNYNEELYHLITKSLSTLYDEMNDYELQYMELHRTPYLYKFYKEYLKYDDNYKNLKKLLTLLKSSDYTKEQKHYIFENAYYRNKVQKLNFITRKYTSHIYKSKLSEEEELYLNDLLNYNQEINVEKINTDLLYNKSDLERLINYIIENKVSYKVLMFTFETIFSEKFRQQFSSIFDFINTHDQMVNNVEQSFNEKTTHSINIIINSYYERIKQVNTEFDKEILKLNHEANLKRHKQIRVMFNRHFELLKQIYPVMLMTPDVVSSVLPIKENQFDLVIFDEASQLFVEKSIPSIYRAKSMIVAGDEHQLKPFHSFSKRYIDFDEDDDEYIEAEENLIAESLLDASKGKYRNIMLDSHYRSLYKELIDYSSHAYYNGKLKFASMNKQLELPIELIQTTGTWANQQNKEEALEVVALVESVLIKRKYNESIGIITFNKKQKDLIEELIIEKSSDNPVLKDELDRRNEEDERDESLFVKNIENVQGDERDIIVFSIGYAKNKKGKMVNQFGSLSQAGGENRLNVAITRAKRKIYVVKSCMASDFNINEDNRGPYLFKKYVKYVECLNTSGEQDEQIMTLLNSLSSDEEQTIKDTRVTDVNYSALKNDIINSLSSAINKDRYKVIPNLRVGSFRVDIGIYDTYENVYKLVIECNEIEPNQDLKIVEYDYDSYKYLQQREWNIYRLWNYNWLLNKEKEVGIIIKLLK</sequence>
<reference evidence="9 10" key="2">
    <citation type="journal article" date="2013" name="PLoS ONE">
        <title>INDIGO - INtegrated Data Warehouse of MIcrobial GenOmes with Examples from the Red Sea Extremophiles.</title>
        <authorList>
            <person name="Alam I."/>
            <person name="Antunes A."/>
            <person name="Kamau A.A."/>
            <person name="Ba Alawi W."/>
            <person name="Kalkatawi M."/>
            <person name="Stingl U."/>
            <person name="Bajic V.B."/>
        </authorList>
    </citation>
    <scope>NUCLEOTIDE SEQUENCE [LARGE SCALE GENOMIC DNA]</scope>
    <source>
        <strain evidence="9 10">SSD-17B</strain>
    </source>
</reference>
<keyword evidence="10" id="KW-1185">Reference proteome</keyword>
<evidence type="ECO:0000256" key="5">
    <source>
        <dbReference type="ARBA" id="ARBA00022840"/>
    </source>
</evidence>
<proteinExistence type="inferred from homology"/>
<reference evidence="9 10" key="1">
    <citation type="journal article" date="2011" name="J. Bacteriol.">
        <title>Genome sequence of Haloplasma contractile, an unusual contractile bacterium from a deep-sea anoxic brine lake.</title>
        <authorList>
            <person name="Antunes A."/>
            <person name="Alam I."/>
            <person name="El Dorry H."/>
            <person name="Siam R."/>
            <person name="Robertson A."/>
            <person name="Bajic V.B."/>
            <person name="Stingl U."/>
        </authorList>
    </citation>
    <scope>NUCLEOTIDE SEQUENCE [LARGE SCALE GENOMIC DNA]</scope>
    <source>
        <strain evidence="9 10">SSD-17B</strain>
    </source>
</reference>
<keyword evidence="2" id="KW-0547">Nucleotide-binding</keyword>
<dbReference type="Gene3D" id="3.40.50.300">
    <property type="entry name" value="P-loop containing nucleotide triphosphate hydrolases"/>
    <property type="match status" value="3"/>
</dbReference>
<organism evidence="9 10">
    <name type="scientific">Haloplasma contractile SSD-17B</name>
    <dbReference type="NCBI Taxonomy" id="1033810"/>
    <lineage>
        <taxon>Bacteria</taxon>
        <taxon>Bacillati</taxon>
        <taxon>Mycoplasmatota</taxon>
        <taxon>Mollicutes</taxon>
        <taxon>Haloplasmatales</taxon>
        <taxon>Haloplasmataceae</taxon>
        <taxon>Haloplasma</taxon>
    </lineage>
</organism>
<evidence type="ECO:0000259" key="6">
    <source>
        <dbReference type="Pfam" id="PF13086"/>
    </source>
</evidence>
<dbReference type="InterPro" id="IPR025103">
    <property type="entry name" value="DUF4011"/>
</dbReference>
<feature type="domain" description="DNA2/NAM7 helicase helicase" evidence="6">
    <location>
        <begin position="444"/>
        <end position="504"/>
    </location>
</feature>
<dbReference type="EMBL" id="AFNU02000004">
    <property type="protein sequence ID" value="ERJ12585.1"/>
    <property type="molecule type" value="Genomic_DNA"/>
</dbReference>
<dbReference type="InterPro" id="IPR041677">
    <property type="entry name" value="DNA2/NAM7_AAA_11"/>
</dbReference>
<dbReference type="eggNOG" id="COG1061">
    <property type="taxonomic scope" value="Bacteria"/>
</dbReference>
<dbReference type="OrthoDB" id="9757917at2"/>
<evidence type="ECO:0000256" key="1">
    <source>
        <dbReference type="ARBA" id="ARBA00007913"/>
    </source>
</evidence>
<keyword evidence="5" id="KW-0067">ATP-binding</keyword>
<dbReference type="GO" id="GO:0043139">
    <property type="term" value="F:5'-3' DNA helicase activity"/>
    <property type="evidence" value="ECO:0007669"/>
    <property type="project" value="TreeGrafter"/>
</dbReference>
<dbReference type="Pfam" id="PF18741">
    <property type="entry name" value="MTES_1575"/>
    <property type="match status" value="1"/>
</dbReference>
<comment type="caution">
    <text evidence="9">The sequence shown here is derived from an EMBL/GenBank/DDBJ whole genome shotgun (WGS) entry which is preliminary data.</text>
</comment>
<dbReference type="eggNOG" id="COG1112">
    <property type="taxonomic scope" value="Bacteria"/>
</dbReference>
<dbReference type="InParanoid" id="F7PWP2"/>
<evidence type="ECO:0000259" key="8">
    <source>
        <dbReference type="Pfam" id="PF18741"/>
    </source>
</evidence>
<dbReference type="InterPro" id="IPR049468">
    <property type="entry name" value="Restrct_endonuc-II-like_dom"/>
</dbReference>
<evidence type="ECO:0000313" key="9">
    <source>
        <dbReference type="EMBL" id="ERJ12585.1"/>
    </source>
</evidence>
<dbReference type="InterPro" id="IPR050534">
    <property type="entry name" value="Coronavir_polyprotein_1ab"/>
</dbReference>
<evidence type="ECO:0000259" key="7">
    <source>
        <dbReference type="Pfam" id="PF13087"/>
    </source>
</evidence>
<evidence type="ECO:0000313" key="10">
    <source>
        <dbReference type="Proteomes" id="UP000005707"/>
    </source>
</evidence>
<evidence type="ECO:0000256" key="3">
    <source>
        <dbReference type="ARBA" id="ARBA00022801"/>
    </source>
</evidence>
<dbReference type="PANTHER" id="PTHR43788">
    <property type="entry name" value="DNA2/NAM7 HELICASE FAMILY MEMBER"/>
    <property type="match status" value="1"/>
</dbReference>
<dbReference type="SUPFAM" id="SSF52540">
    <property type="entry name" value="P-loop containing nucleoside triphosphate hydrolases"/>
    <property type="match status" value="1"/>
</dbReference>
<dbReference type="Proteomes" id="UP000005707">
    <property type="component" value="Unassembled WGS sequence"/>
</dbReference>
<evidence type="ECO:0000256" key="2">
    <source>
        <dbReference type="ARBA" id="ARBA00022741"/>
    </source>
</evidence>
<gene>
    <name evidence="9" type="ORF">HLPCO_001571</name>
</gene>
<dbReference type="Pfam" id="PF13086">
    <property type="entry name" value="AAA_11"/>
    <property type="match status" value="1"/>
</dbReference>
<dbReference type="Pfam" id="PF13195">
    <property type="entry name" value="DUF4011"/>
    <property type="match status" value="1"/>
</dbReference>
<dbReference type="RefSeq" id="WP_008824833.1">
    <property type="nucleotide sequence ID" value="NZ_AFNU02000004.1"/>
</dbReference>
<dbReference type="PANTHER" id="PTHR43788:SF8">
    <property type="entry name" value="DNA-BINDING PROTEIN SMUBP-2"/>
    <property type="match status" value="1"/>
</dbReference>